<dbReference type="AlphaFoldDB" id="R5VBX1"/>
<evidence type="ECO:0000256" key="1">
    <source>
        <dbReference type="SAM" id="MobiDB-lite"/>
    </source>
</evidence>
<proteinExistence type="predicted"/>
<evidence type="ECO:0000313" key="3">
    <source>
        <dbReference type="EMBL" id="CCZ88068.1"/>
    </source>
</evidence>
<evidence type="ECO:0000313" key="4">
    <source>
        <dbReference type="Proteomes" id="UP000018372"/>
    </source>
</evidence>
<name>R5VBX1_9BACT</name>
<dbReference type="InterPro" id="IPR025400">
    <property type="entry name" value="Lin1244/Lin1753-like_N"/>
</dbReference>
<gene>
    <name evidence="3" type="ORF">BN536_00384</name>
</gene>
<protein>
    <recommendedName>
        <fullName evidence="2">Lin1244/Lin1753-like N-terminal domain-containing protein</fullName>
    </recommendedName>
</protein>
<evidence type="ECO:0000259" key="2">
    <source>
        <dbReference type="Pfam" id="PF14297"/>
    </source>
</evidence>
<dbReference type="PANTHER" id="PTHR39196">
    <property type="entry name" value="PRIMOSOME, DNAD SUBUNIT"/>
    <property type="match status" value="1"/>
</dbReference>
<dbReference type="Proteomes" id="UP000018372">
    <property type="component" value="Unassembled WGS sequence"/>
</dbReference>
<organism evidence="3 4">
    <name type="scientific">Phocaeicola plebeius CAG:211</name>
    <dbReference type="NCBI Taxonomy" id="1263052"/>
    <lineage>
        <taxon>Bacteria</taxon>
        <taxon>Pseudomonadati</taxon>
        <taxon>Bacteroidota</taxon>
        <taxon>Bacteroidia</taxon>
        <taxon>Bacteroidales</taxon>
        <taxon>Bacteroidaceae</taxon>
        <taxon>Phocaeicola</taxon>
    </lineage>
</organism>
<dbReference type="PANTHER" id="PTHR39196:SF1">
    <property type="entry name" value="PRIMOSOME, DNAD SUBUNIT"/>
    <property type="match status" value="1"/>
</dbReference>
<feature type="domain" description="Lin1244/Lin1753-like N-terminal" evidence="2">
    <location>
        <begin position="11"/>
        <end position="103"/>
    </location>
</feature>
<accession>R5VBX1</accession>
<dbReference type="Pfam" id="PF14297">
    <property type="entry name" value="Lin1244_N"/>
    <property type="match status" value="1"/>
</dbReference>
<reference evidence="3" key="1">
    <citation type="submission" date="2012-11" db="EMBL/GenBank/DDBJ databases">
        <title>Dependencies among metagenomic species, viruses, plasmids and units of genetic variation.</title>
        <authorList>
            <person name="Nielsen H.B."/>
            <person name="Almeida M."/>
            <person name="Juncker A.S."/>
            <person name="Rasmussen S."/>
            <person name="Li J."/>
            <person name="Sunagawa S."/>
            <person name="Plichta D."/>
            <person name="Gautier L."/>
            <person name="Le Chatelier E."/>
            <person name="Peletier E."/>
            <person name="Bonde I."/>
            <person name="Nielsen T."/>
            <person name="Manichanh C."/>
            <person name="Arumugam M."/>
            <person name="Batto J."/>
            <person name="Santos M.B.Q.D."/>
            <person name="Blom N."/>
            <person name="Borruel N."/>
            <person name="Burgdorf K.S."/>
            <person name="Boumezbeur F."/>
            <person name="Casellas F."/>
            <person name="Dore J."/>
            <person name="Guarner F."/>
            <person name="Hansen T."/>
            <person name="Hildebrand F."/>
            <person name="Kaas R.S."/>
            <person name="Kennedy S."/>
            <person name="Kristiansen K."/>
            <person name="Kultima J.R."/>
            <person name="Leonard P."/>
            <person name="Levenez F."/>
            <person name="Lund O."/>
            <person name="Moumen B."/>
            <person name="Le Paslier D."/>
            <person name="Pons N."/>
            <person name="Pedersen O."/>
            <person name="Prifti E."/>
            <person name="Qin J."/>
            <person name="Raes J."/>
            <person name="Tap J."/>
            <person name="Tims S."/>
            <person name="Ussery D.W."/>
            <person name="Yamada T."/>
            <person name="MetaHit consortium"/>
            <person name="Renault P."/>
            <person name="Sicheritz-Ponten T."/>
            <person name="Bork P."/>
            <person name="Wang J."/>
            <person name="Brunak S."/>
            <person name="Ehrlich S.D."/>
        </authorList>
    </citation>
    <scope>NUCLEOTIDE SEQUENCE [LARGE SCALE GENOMIC DNA]</scope>
</reference>
<sequence>MGRNKKIGLDYFPFDIDFFQDLRIRKLIKYQGGKAVTVYALLLCNIYKQGYYMRWDEELPFFVSEQTGFEEAYIREVIKCCLVIGLFSKELYDSEKILTSKGIQERYQKICDLCRRNNEIHEYNIISSEDIAFSSEEMMISSSKSTQSKVKERKEKKSKKNNKEISPSGDTKKDELSLNPHPQIEHVDFVRLQEYFNTTFNGKLSMVVNMTEARRKAVKARIAQYDKETVFTVLKKVAASPFLLGCNDRNWKCDFDWIFKASNFTKILEGNYDEKGNTSNPIGRKQSVNRLANLAEAILTGSET</sequence>
<feature type="region of interest" description="Disordered" evidence="1">
    <location>
        <begin position="142"/>
        <end position="178"/>
    </location>
</feature>
<comment type="caution">
    <text evidence="3">The sequence shown here is derived from an EMBL/GenBank/DDBJ whole genome shotgun (WGS) entry which is preliminary data.</text>
</comment>
<dbReference type="RefSeq" id="WP_022052727.1">
    <property type="nucleotide sequence ID" value="NZ_HF998057.1"/>
</dbReference>
<dbReference type="EMBL" id="CBAT010000199">
    <property type="protein sequence ID" value="CCZ88068.1"/>
    <property type="molecule type" value="Genomic_DNA"/>
</dbReference>